<dbReference type="EMBL" id="CAXAMN010001921">
    <property type="protein sequence ID" value="CAK8996916.1"/>
    <property type="molecule type" value="Genomic_DNA"/>
</dbReference>
<feature type="non-terminal residue" evidence="1">
    <location>
        <position position="1"/>
    </location>
</feature>
<reference evidence="1 2" key="1">
    <citation type="submission" date="2024-02" db="EMBL/GenBank/DDBJ databases">
        <authorList>
            <person name="Chen Y."/>
            <person name="Shah S."/>
            <person name="Dougan E. K."/>
            <person name="Thang M."/>
            <person name="Chan C."/>
        </authorList>
    </citation>
    <scope>NUCLEOTIDE SEQUENCE [LARGE SCALE GENOMIC DNA]</scope>
</reference>
<proteinExistence type="predicted"/>
<accession>A0ABP0I2W4</accession>
<protein>
    <recommendedName>
        <fullName evidence="3">FACT complex subunit</fullName>
    </recommendedName>
</protein>
<organism evidence="1 2">
    <name type="scientific">Durusdinium trenchii</name>
    <dbReference type="NCBI Taxonomy" id="1381693"/>
    <lineage>
        <taxon>Eukaryota</taxon>
        <taxon>Sar</taxon>
        <taxon>Alveolata</taxon>
        <taxon>Dinophyceae</taxon>
        <taxon>Suessiales</taxon>
        <taxon>Symbiodiniaceae</taxon>
        <taxon>Durusdinium</taxon>
    </lineage>
</organism>
<dbReference type="Proteomes" id="UP001642484">
    <property type="component" value="Unassembled WGS sequence"/>
</dbReference>
<evidence type="ECO:0000313" key="2">
    <source>
        <dbReference type="Proteomes" id="UP001642484"/>
    </source>
</evidence>
<evidence type="ECO:0008006" key="3">
    <source>
        <dbReference type="Google" id="ProtNLM"/>
    </source>
</evidence>
<evidence type="ECO:0000313" key="1">
    <source>
        <dbReference type="EMBL" id="CAK8996916.1"/>
    </source>
</evidence>
<comment type="caution">
    <text evidence="1">The sequence shown here is derived from an EMBL/GenBank/DDBJ whole genome shotgun (WGS) entry which is preliminary data.</text>
</comment>
<keyword evidence="2" id="KW-1185">Reference proteome</keyword>
<sequence>ALLGAAYMSPSPLKITPQDVKRALTSREFKPQADKANGLIRRCWSLVESHGACDPGVHMLMAEFETDLVLAMLGKRHSEVKISDCQEAAACRLMDKLETAKHVRLCSEWDAFKEDCADDVEGLTDLLPLSSPAFLAHCLRGQVTQAFFDLEAAHHHAHGQLRVQVTVKAVFATEAFPKGKLVLVPCSLKLDGRRLGQIMDGNKTSLCLGELSLKHAKLATCESMVFWIQPFFSDGGKDKTKPGFVSPFFCVRSSTELEECNMALTSTFDPSKPN</sequence>
<name>A0ABP0I2W4_9DINO</name>
<gene>
    <name evidence="1" type="ORF">CCMP2556_LOCUS4654</name>
</gene>